<name>A0A077R1P4_9BASI</name>
<dbReference type="InterPro" id="IPR036428">
    <property type="entry name" value="PCD_sf"/>
</dbReference>
<feature type="non-terminal residue" evidence="5">
    <location>
        <position position="136"/>
    </location>
</feature>
<evidence type="ECO:0000256" key="4">
    <source>
        <dbReference type="ARBA" id="ARBA00023239"/>
    </source>
</evidence>
<dbReference type="GO" id="GO:0006729">
    <property type="term" value="P:tetrahydrobiopterin biosynthetic process"/>
    <property type="evidence" value="ECO:0007669"/>
    <property type="project" value="InterPro"/>
</dbReference>
<dbReference type="SUPFAM" id="SSF55248">
    <property type="entry name" value="PCD-like"/>
    <property type="match status" value="1"/>
</dbReference>
<evidence type="ECO:0000256" key="2">
    <source>
        <dbReference type="ARBA" id="ARBA00006472"/>
    </source>
</evidence>
<dbReference type="PANTHER" id="PTHR42805:SF1">
    <property type="entry name" value="PTERIN-4-ALPHA-CARBINOLAMINE DEHYDRATASE-RELATED"/>
    <property type="match status" value="1"/>
</dbReference>
<dbReference type="PANTHER" id="PTHR42805">
    <property type="entry name" value="PTERIN-4-ALPHA-CARBINOLAMINE DEHYDRATASE-RELATED"/>
    <property type="match status" value="1"/>
</dbReference>
<evidence type="ECO:0000256" key="1">
    <source>
        <dbReference type="ARBA" id="ARBA00001554"/>
    </source>
</evidence>
<sequence length="136" mass="15258">MTSQPLQEQKCEPCTKHLDALSPHQASEMLSSLTGKWSLSPQPKTLLSSKATHPDALHRTYKFKDFTSAQAFANTLGILAEKEGHHPAIMVEWGRVTIWWWSHAINGLHKNDFVMAAKTEELVRQAQGYTPPKPKA</sequence>
<organism evidence="5">
    <name type="scientific">Melanopsichium pennsylvanicum 4</name>
    <dbReference type="NCBI Taxonomy" id="1398559"/>
    <lineage>
        <taxon>Eukaryota</taxon>
        <taxon>Fungi</taxon>
        <taxon>Dikarya</taxon>
        <taxon>Basidiomycota</taxon>
        <taxon>Ustilaginomycotina</taxon>
        <taxon>Ustilaginomycetes</taxon>
        <taxon>Ustilaginales</taxon>
        <taxon>Ustilaginaceae</taxon>
        <taxon>Melanopsichium</taxon>
    </lineage>
</organism>
<dbReference type="InterPro" id="IPR050376">
    <property type="entry name" value="Pterin-4-alpha-carb_dehyd"/>
</dbReference>
<dbReference type="InterPro" id="IPR001533">
    <property type="entry name" value="Pterin_deHydtase"/>
</dbReference>
<comment type="similarity">
    <text evidence="2">Belongs to the pterin-4-alpha-carbinolamine dehydratase family.</text>
</comment>
<evidence type="ECO:0000313" key="5">
    <source>
        <dbReference type="EMBL" id="CDI52856.1"/>
    </source>
</evidence>
<dbReference type="EMBL" id="HG529553">
    <property type="protein sequence ID" value="CDI52856.1"/>
    <property type="molecule type" value="Genomic_DNA"/>
</dbReference>
<dbReference type="GO" id="GO:0008124">
    <property type="term" value="F:4-alpha-hydroxytetrahydrobiopterin dehydratase activity"/>
    <property type="evidence" value="ECO:0007669"/>
    <property type="project" value="UniProtKB-EC"/>
</dbReference>
<dbReference type="Pfam" id="PF01329">
    <property type="entry name" value="Pterin_4a"/>
    <property type="match status" value="1"/>
</dbReference>
<protein>
    <recommendedName>
        <fullName evidence="3">4a-hydroxytetrahydrobiopterin dehydratase</fullName>
        <ecNumber evidence="3">4.2.1.96</ecNumber>
    </recommendedName>
</protein>
<dbReference type="Gene3D" id="3.30.1360.20">
    <property type="entry name" value="Transcriptional coactivator/pterin dehydratase"/>
    <property type="match status" value="1"/>
</dbReference>
<reference evidence="5" key="1">
    <citation type="journal article" date="2014" name="Genome Biol. Evol.">
        <title>Gene Loss Rather Than Gene Gain Is Associated with a Host Jump from Monocots to Dicots in the Smut Fungus Melanopsichium pennsylvanicum.</title>
        <authorList>
            <person name="Sharma R."/>
            <person name="Mishra B."/>
            <person name="Runge F."/>
            <person name="Thines M."/>
        </authorList>
    </citation>
    <scope>NUCLEOTIDE SEQUENCE</scope>
    <source>
        <strain evidence="5">4</strain>
    </source>
</reference>
<dbReference type="AlphaFoldDB" id="A0A077R1P4"/>
<comment type="catalytic activity">
    <reaction evidence="1">
        <text>(4aS,6R)-4a-hydroxy-L-erythro-5,6,7,8-tetrahydrobiopterin = (6R)-L-erythro-6,7-dihydrobiopterin + H2O</text>
        <dbReference type="Rhea" id="RHEA:11920"/>
        <dbReference type="ChEBI" id="CHEBI:15377"/>
        <dbReference type="ChEBI" id="CHEBI:15642"/>
        <dbReference type="ChEBI" id="CHEBI:43120"/>
        <dbReference type="EC" id="4.2.1.96"/>
    </reaction>
</comment>
<proteinExistence type="inferred from homology"/>
<dbReference type="HAMAP" id="MF_00434">
    <property type="entry name" value="Pterin_4_alpha"/>
    <property type="match status" value="1"/>
</dbReference>
<dbReference type="CDD" id="cd00913">
    <property type="entry name" value="PCD_DCoH_subfamily_a"/>
    <property type="match status" value="1"/>
</dbReference>
<keyword evidence="4" id="KW-0456">Lyase</keyword>
<evidence type="ECO:0000256" key="3">
    <source>
        <dbReference type="ARBA" id="ARBA00013252"/>
    </source>
</evidence>
<accession>A0A077R1P4</accession>
<dbReference type="EC" id="4.2.1.96" evidence="3"/>